<keyword evidence="2" id="KW-0238">DNA-binding</keyword>
<comment type="caution">
    <text evidence="5">The sequence shown here is derived from an EMBL/GenBank/DDBJ whole genome shotgun (WGS) entry which is preliminary data.</text>
</comment>
<protein>
    <recommendedName>
        <fullName evidence="4">HTH gntR-type domain-containing protein</fullName>
    </recommendedName>
</protein>
<dbReference type="GO" id="GO:0003677">
    <property type="term" value="F:DNA binding"/>
    <property type="evidence" value="ECO:0007669"/>
    <property type="project" value="UniProtKB-KW"/>
</dbReference>
<dbReference type="SMART" id="SM00345">
    <property type="entry name" value="HTH_GNTR"/>
    <property type="match status" value="1"/>
</dbReference>
<evidence type="ECO:0000313" key="6">
    <source>
        <dbReference type="Proteomes" id="UP000653674"/>
    </source>
</evidence>
<dbReference type="SUPFAM" id="SSF46785">
    <property type="entry name" value="Winged helix' DNA-binding domain"/>
    <property type="match status" value="1"/>
</dbReference>
<dbReference type="GO" id="GO:0003700">
    <property type="term" value="F:DNA-binding transcription factor activity"/>
    <property type="evidence" value="ECO:0007669"/>
    <property type="project" value="InterPro"/>
</dbReference>
<evidence type="ECO:0000256" key="3">
    <source>
        <dbReference type="ARBA" id="ARBA00023163"/>
    </source>
</evidence>
<dbReference type="EMBL" id="BONU01000050">
    <property type="protein sequence ID" value="GIG76282.1"/>
    <property type="molecule type" value="Genomic_DNA"/>
</dbReference>
<dbReference type="CDD" id="cd07377">
    <property type="entry name" value="WHTH_GntR"/>
    <property type="match status" value="1"/>
</dbReference>
<reference evidence="5" key="1">
    <citation type="submission" date="2021-01" db="EMBL/GenBank/DDBJ databases">
        <title>Whole genome shotgun sequence of Planosporangium flavigriseum NBRC 105377.</title>
        <authorList>
            <person name="Komaki H."/>
            <person name="Tamura T."/>
        </authorList>
    </citation>
    <scope>NUCLEOTIDE SEQUENCE</scope>
    <source>
        <strain evidence="5">NBRC 105377</strain>
    </source>
</reference>
<name>A0A8J3LQS3_9ACTN</name>
<keyword evidence="3" id="KW-0804">Transcription</keyword>
<sequence length="80" mass="9205">MPITPDYVRIADELEESIRSGKRTPHSKLPSLSELQKMFNVGSTTIQLVMVRLEARQLIYRHQGKGIFVSESEDWVIYPS</sequence>
<dbReference type="AlphaFoldDB" id="A0A8J3LQS3"/>
<dbReference type="RefSeq" id="WP_168078933.1">
    <property type="nucleotide sequence ID" value="NZ_BAAAQJ010000009.1"/>
</dbReference>
<gene>
    <name evidence="5" type="ORF">Pfl04_46860</name>
</gene>
<dbReference type="PANTHER" id="PTHR44846:SF1">
    <property type="entry name" value="MANNOSYL-D-GLYCERATE TRANSPORT_METABOLISM SYSTEM REPRESSOR MNGR-RELATED"/>
    <property type="match status" value="1"/>
</dbReference>
<keyword evidence="1" id="KW-0805">Transcription regulation</keyword>
<accession>A0A8J3LQS3</accession>
<dbReference type="InterPro" id="IPR036388">
    <property type="entry name" value="WH-like_DNA-bd_sf"/>
</dbReference>
<dbReference type="InterPro" id="IPR050679">
    <property type="entry name" value="Bact_HTH_transcr_reg"/>
</dbReference>
<dbReference type="Gene3D" id="1.10.10.10">
    <property type="entry name" value="Winged helix-like DNA-binding domain superfamily/Winged helix DNA-binding domain"/>
    <property type="match status" value="1"/>
</dbReference>
<evidence type="ECO:0000256" key="2">
    <source>
        <dbReference type="ARBA" id="ARBA00023125"/>
    </source>
</evidence>
<keyword evidence="6" id="KW-1185">Reference proteome</keyword>
<feature type="domain" description="HTH gntR-type" evidence="4">
    <location>
        <begin position="4"/>
        <end position="72"/>
    </location>
</feature>
<dbReference type="GO" id="GO:0045892">
    <property type="term" value="P:negative regulation of DNA-templated transcription"/>
    <property type="evidence" value="ECO:0007669"/>
    <property type="project" value="TreeGrafter"/>
</dbReference>
<evidence type="ECO:0000256" key="1">
    <source>
        <dbReference type="ARBA" id="ARBA00023015"/>
    </source>
</evidence>
<proteinExistence type="predicted"/>
<dbReference type="PANTHER" id="PTHR44846">
    <property type="entry name" value="MANNOSYL-D-GLYCERATE TRANSPORT/METABOLISM SYSTEM REPRESSOR MNGR-RELATED"/>
    <property type="match status" value="1"/>
</dbReference>
<dbReference type="InterPro" id="IPR000524">
    <property type="entry name" value="Tscrpt_reg_HTH_GntR"/>
</dbReference>
<dbReference type="Pfam" id="PF00392">
    <property type="entry name" value="GntR"/>
    <property type="match status" value="1"/>
</dbReference>
<evidence type="ECO:0000259" key="4">
    <source>
        <dbReference type="PROSITE" id="PS50949"/>
    </source>
</evidence>
<organism evidence="5 6">
    <name type="scientific">Planosporangium flavigriseum</name>
    <dbReference type="NCBI Taxonomy" id="373681"/>
    <lineage>
        <taxon>Bacteria</taxon>
        <taxon>Bacillati</taxon>
        <taxon>Actinomycetota</taxon>
        <taxon>Actinomycetes</taxon>
        <taxon>Micromonosporales</taxon>
        <taxon>Micromonosporaceae</taxon>
        <taxon>Planosporangium</taxon>
    </lineage>
</organism>
<dbReference type="PROSITE" id="PS50949">
    <property type="entry name" value="HTH_GNTR"/>
    <property type="match status" value="1"/>
</dbReference>
<dbReference type="Proteomes" id="UP000653674">
    <property type="component" value="Unassembled WGS sequence"/>
</dbReference>
<dbReference type="InterPro" id="IPR036390">
    <property type="entry name" value="WH_DNA-bd_sf"/>
</dbReference>
<evidence type="ECO:0000313" key="5">
    <source>
        <dbReference type="EMBL" id="GIG76282.1"/>
    </source>
</evidence>